<dbReference type="GO" id="GO:0035312">
    <property type="term" value="F:5'-3' DNA exonuclease activity"/>
    <property type="evidence" value="ECO:0007669"/>
    <property type="project" value="TreeGrafter"/>
</dbReference>
<dbReference type="AlphaFoldDB" id="A0AAN8V901"/>
<evidence type="ECO:0000313" key="7">
    <source>
        <dbReference type="EMBL" id="KAK6927199.1"/>
    </source>
</evidence>
<feature type="domain" description="DNA repair metallo-beta-lactamase" evidence="6">
    <location>
        <begin position="71"/>
        <end position="138"/>
    </location>
</feature>
<keyword evidence="3" id="KW-0227">DNA damage</keyword>
<organism evidence="7 8">
    <name type="scientific">Dillenia turbinata</name>
    <dbReference type="NCBI Taxonomy" id="194707"/>
    <lineage>
        <taxon>Eukaryota</taxon>
        <taxon>Viridiplantae</taxon>
        <taxon>Streptophyta</taxon>
        <taxon>Embryophyta</taxon>
        <taxon>Tracheophyta</taxon>
        <taxon>Spermatophyta</taxon>
        <taxon>Magnoliopsida</taxon>
        <taxon>eudicotyledons</taxon>
        <taxon>Gunneridae</taxon>
        <taxon>Pentapetalae</taxon>
        <taxon>Dilleniales</taxon>
        <taxon>Dilleniaceae</taxon>
        <taxon>Dillenia</taxon>
    </lineage>
</organism>
<accession>A0AAN8V901</accession>
<dbReference type="Gene3D" id="3.60.15.10">
    <property type="entry name" value="Ribonuclease Z/Hydroxyacylglutathione hydrolase-like"/>
    <property type="match status" value="1"/>
</dbReference>
<dbReference type="InterPro" id="IPR036866">
    <property type="entry name" value="RibonucZ/Hydroxyglut_hydro"/>
</dbReference>
<keyword evidence="4" id="KW-0234">DNA repair</keyword>
<dbReference type="GO" id="GO:0006303">
    <property type="term" value="P:double-strand break repair via nonhomologous end joining"/>
    <property type="evidence" value="ECO:0007669"/>
    <property type="project" value="TreeGrafter"/>
</dbReference>
<dbReference type="Gene3D" id="3.40.50.12650">
    <property type="match status" value="1"/>
</dbReference>
<comment type="similarity">
    <text evidence="2">Belongs to the DNA repair metallo-beta-lactamase (DRMBL) family.</text>
</comment>
<dbReference type="PANTHER" id="PTHR23240">
    <property type="entry name" value="DNA CROSS-LINK REPAIR PROTEIN PSO2/SNM1-RELATED"/>
    <property type="match status" value="1"/>
</dbReference>
<keyword evidence="8" id="KW-1185">Reference proteome</keyword>
<evidence type="ECO:0000256" key="5">
    <source>
        <dbReference type="ARBA" id="ARBA00023242"/>
    </source>
</evidence>
<comment type="subcellular location">
    <subcellularLocation>
        <location evidence="1">Nucleus</location>
    </subcellularLocation>
</comment>
<dbReference type="GO" id="GO:0003684">
    <property type="term" value="F:damaged DNA binding"/>
    <property type="evidence" value="ECO:0007669"/>
    <property type="project" value="TreeGrafter"/>
</dbReference>
<keyword evidence="5" id="KW-0539">Nucleus</keyword>
<name>A0AAN8V901_9MAGN</name>
<dbReference type="GO" id="GO:0005634">
    <property type="term" value="C:nucleus"/>
    <property type="evidence" value="ECO:0007669"/>
    <property type="project" value="UniProtKB-SubCell"/>
</dbReference>
<dbReference type="InterPro" id="IPR011084">
    <property type="entry name" value="DRMBL"/>
</dbReference>
<proteinExistence type="inferred from homology"/>
<dbReference type="EMBL" id="JBAMMX010000014">
    <property type="protein sequence ID" value="KAK6927199.1"/>
    <property type="molecule type" value="Genomic_DNA"/>
</dbReference>
<evidence type="ECO:0000313" key="8">
    <source>
        <dbReference type="Proteomes" id="UP001370490"/>
    </source>
</evidence>
<dbReference type="GO" id="GO:0036297">
    <property type="term" value="P:interstrand cross-link repair"/>
    <property type="evidence" value="ECO:0007669"/>
    <property type="project" value="TreeGrafter"/>
</dbReference>
<evidence type="ECO:0000256" key="1">
    <source>
        <dbReference type="ARBA" id="ARBA00004123"/>
    </source>
</evidence>
<evidence type="ECO:0000259" key="6">
    <source>
        <dbReference type="Pfam" id="PF07522"/>
    </source>
</evidence>
<evidence type="ECO:0000256" key="4">
    <source>
        <dbReference type="ARBA" id="ARBA00023204"/>
    </source>
</evidence>
<dbReference type="Proteomes" id="UP001370490">
    <property type="component" value="Unassembled WGS sequence"/>
</dbReference>
<gene>
    <name evidence="7" type="ORF">RJ641_005790</name>
</gene>
<protein>
    <submittedName>
        <fullName evidence="7">DNA repair metallo-beta-lactamase</fullName>
    </submittedName>
</protein>
<comment type="caution">
    <text evidence="7">The sequence shown here is derived from an EMBL/GenBank/DDBJ whole genome shotgun (WGS) entry which is preliminary data.</text>
</comment>
<dbReference type="Pfam" id="PF07522">
    <property type="entry name" value="DRMBL"/>
    <property type="match status" value="1"/>
</dbReference>
<evidence type="ECO:0000256" key="3">
    <source>
        <dbReference type="ARBA" id="ARBA00022763"/>
    </source>
</evidence>
<evidence type="ECO:0000256" key="2">
    <source>
        <dbReference type="ARBA" id="ARBA00010304"/>
    </source>
</evidence>
<reference evidence="7 8" key="1">
    <citation type="submission" date="2023-12" db="EMBL/GenBank/DDBJ databases">
        <title>A high-quality genome assembly for Dillenia turbinata (Dilleniales).</title>
        <authorList>
            <person name="Chanderbali A."/>
        </authorList>
    </citation>
    <scope>NUCLEOTIDE SEQUENCE [LARGE SCALE GENOMIC DNA]</scope>
    <source>
        <strain evidence="7">LSX21</strain>
        <tissue evidence="7">Leaf</tissue>
    </source>
</reference>
<sequence length="152" mass="17120">MYSLLVHEYALESQRSKKLGIIIYEAQICAGSIGCFTSNLGWKNFREVREMEEQATDLFYGKRLPGSIREQGRFSLVVAFSPTGWTFGKGKRTQGKRWQQGTIIRYEVPYSEHCSFSELRGFVKFLSPAKIIPSVNNDGPESSNAIAALLLS</sequence>
<dbReference type="PANTHER" id="PTHR23240:SF6">
    <property type="entry name" value="DNA CROSS-LINK REPAIR 1A PROTEIN"/>
    <property type="match status" value="1"/>
</dbReference>